<reference evidence="3" key="1">
    <citation type="journal article" date="2019" name="Int. J. Syst. Evol. Microbiol.">
        <title>The Global Catalogue of Microorganisms (GCM) 10K type strain sequencing project: providing services to taxonomists for standard genome sequencing and annotation.</title>
        <authorList>
            <consortium name="The Broad Institute Genomics Platform"/>
            <consortium name="The Broad Institute Genome Sequencing Center for Infectious Disease"/>
            <person name="Wu L."/>
            <person name="Ma J."/>
        </authorList>
    </citation>
    <scope>NUCLEOTIDE SEQUENCE [LARGE SCALE GENOMIC DNA]</scope>
    <source>
        <strain evidence="3">JCM 9373</strain>
    </source>
</reference>
<dbReference type="Proteomes" id="UP001500320">
    <property type="component" value="Unassembled WGS sequence"/>
</dbReference>
<protein>
    <recommendedName>
        <fullName evidence="1">HTH marR-type domain-containing protein</fullName>
    </recommendedName>
</protein>
<accession>A0ABP6N843</accession>
<dbReference type="Gene3D" id="1.10.10.10">
    <property type="entry name" value="Winged helix-like DNA-binding domain superfamily/Winged helix DNA-binding domain"/>
    <property type="match status" value="1"/>
</dbReference>
<keyword evidence="3" id="KW-1185">Reference proteome</keyword>
<evidence type="ECO:0000313" key="3">
    <source>
        <dbReference type="Proteomes" id="UP001500320"/>
    </source>
</evidence>
<evidence type="ECO:0000313" key="2">
    <source>
        <dbReference type="EMBL" id="GAA3139421.1"/>
    </source>
</evidence>
<dbReference type="Pfam" id="PF12802">
    <property type="entry name" value="MarR_2"/>
    <property type="match status" value="1"/>
</dbReference>
<proteinExistence type="predicted"/>
<dbReference type="InterPro" id="IPR027417">
    <property type="entry name" value="P-loop_NTPase"/>
</dbReference>
<feature type="domain" description="HTH marR-type" evidence="1">
    <location>
        <begin position="265"/>
        <end position="311"/>
    </location>
</feature>
<evidence type="ECO:0000259" key="1">
    <source>
        <dbReference type="Pfam" id="PF12802"/>
    </source>
</evidence>
<organism evidence="2 3">
    <name type="scientific">Planomonospora alba</name>
    <dbReference type="NCBI Taxonomy" id="161354"/>
    <lineage>
        <taxon>Bacteria</taxon>
        <taxon>Bacillati</taxon>
        <taxon>Actinomycetota</taxon>
        <taxon>Actinomycetes</taxon>
        <taxon>Streptosporangiales</taxon>
        <taxon>Streptosporangiaceae</taxon>
        <taxon>Planomonospora</taxon>
    </lineage>
</organism>
<sequence length="505" mass="55084">MDKPARLLARDQEWALLCDFLADPAPAMRIGVVSGRRRHGKSFLLHSLAEAAGGLYLTAVREEGRAPALRRLSDEIAAYAGLQAGSIRFDDWWALLRNALQVVARDRPAGRPLLIIDELPYLMQHSPEVPGIIQALYDETQFGDHPPVRLILCGSAISVMHELLSGAKPLRGRAVIDLRLQAFDYRTARTHWGIESPEAALRVHAVLGGAPGYLPLAGRPAPSAPADFDTWVTRTVLDPGRAVFSRTETEYLLREDPRITRHMLYYDLLSAIAHGATTPSRIGAALGRDRGAVTYPLDVLESTGYVAREQDLLKARSPIITLVDPVIRFNQLITLPQASVIDQGFAAEAWKASVPTFNSKILGPHFEALAREWTRRYAHEILPGGLPGAVGTCEFTDQATRTKHEIDVLALALGQPPRHPRARIAVIGEAKATLDRRGGTDLARLEHLRAALSRQGHEADRAVLALFSMSGFHPDLVTTAARRSDVLLVDLAALYGDGSPLGLGA</sequence>
<dbReference type="Gene3D" id="3.40.50.300">
    <property type="entry name" value="P-loop containing nucleotide triphosphate hydrolases"/>
    <property type="match status" value="1"/>
</dbReference>
<dbReference type="EMBL" id="BAAAUT010000024">
    <property type="protein sequence ID" value="GAA3139421.1"/>
    <property type="molecule type" value="Genomic_DNA"/>
</dbReference>
<name>A0ABP6N843_9ACTN</name>
<dbReference type="InterPro" id="IPR036388">
    <property type="entry name" value="WH-like_DNA-bd_sf"/>
</dbReference>
<dbReference type="SUPFAM" id="SSF46785">
    <property type="entry name" value="Winged helix' DNA-binding domain"/>
    <property type="match status" value="1"/>
</dbReference>
<dbReference type="InterPro" id="IPR036390">
    <property type="entry name" value="WH_DNA-bd_sf"/>
</dbReference>
<gene>
    <name evidence="2" type="ORF">GCM10010466_33210</name>
</gene>
<dbReference type="PANTHER" id="PTHR34704:SF1">
    <property type="entry name" value="ATPASE"/>
    <property type="match status" value="1"/>
</dbReference>
<dbReference type="InterPro" id="IPR000835">
    <property type="entry name" value="HTH_MarR-typ"/>
</dbReference>
<dbReference type="SUPFAM" id="SSF52540">
    <property type="entry name" value="P-loop containing nucleoside triphosphate hydrolases"/>
    <property type="match status" value="1"/>
</dbReference>
<comment type="caution">
    <text evidence="2">The sequence shown here is derived from an EMBL/GenBank/DDBJ whole genome shotgun (WGS) entry which is preliminary data.</text>
</comment>
<dbReference type="RefSeq" id="WP_344860394.1">
    <property type="nucleotide sequence ID" value="NZ_BAAAUT010000024.1"/>
</dbReference>
<dbReference type="PANTHER" id="PTHR34704">
    <property type="entry name" value="ATPASE"/>
    <property type="match status" value="1"/>
</dbReference>